<accession>A0A0D8XFZ2</accession>
<dbReference type="Proteomes" id="UP000053766">
    <property type="component" value="Unassembled WGS sequence"/>
</dbReference>
<feature type="domain" description="JmjC" evidence="4">
    <location>
        <begin position="115"/>
        <end position="270"/>
    </location>
</feature>
<comment type="catalytic activity">
    <reaction evidence="2">
        <text>L-lysyl-[protein] + 2-oxoglutarate + O2 = 4-hydroxy-L-lysyl-[protein] + succinate + CO2</text>
        <dbReference type="Rhea" id="RHEA:57156"/>
        <dbReference type="Rhea" id="RHEA-COMP:9752"/>
        <dbReference type="Rhea" id="RHEA-COMP:15084"/>
        <dbReference type="ChEBI" id="CHEBI:15379"/>
        <dbReference type="ChEBI" id="CHEBI:16526"/>
        <dbReference type="ChEBI" id="CHEBI:16810"/>
        <dbReference type="ChEBI" id="CHEBI:29969"/>
        <dbReference type="ChEBI" id="CHEBI:30031"/>
        <dbReference type="ChEBI" id="CHEBI:141495"/>
    </reaction>
</comment>
<dbReference type="SUPFAM" id="SSF51197">
    <property type="entry name" value="Clavaminate synthase-like"/>
    <property type="match status" value="1"/>
</dbReference>
<evidence type="ECO:0000313" key="5">
    <source>
        <dbReference type="EMBL" id="KJH41276.1"/>
    </source>
</evidence>
<protein>
    <recommendedName>
        <fullName evidence="3">Jumonji domain-containing protein 4</fullName>
    </recommendedName>
</protein>
<dbReference type="GO" id="GO:0016706">
    <property type="term" value="F:2-oxoglutarate-dependent dioxygenase activity"/>
    <property type="evidence" value="ECO:0007669"/>
    <property type="project" value="TreeGrafter"/>
</dbReference>
<dbReference type="GO" id="GO:0005737">
    <property type="term" value="C:cytoplasm"/>
    <property type="evidence" value="ECO:0007669"/>
    <property type="project" value="TreeGrafter"/>
</dbReference>
<dbReference type="PANTHER" id="PTHR12480:SF6">
    <property type="entry name" value="2-OXOGLUTARATE AND IRON-DEPENDENT OXYGENASE JMJD4"/>
    <property type="match status" value="1"/>
</dbReference>
<dbReference type="GO" id="GO:0005634">
    <property type="term" value="C:nucleus"/>
    <property type="evidence" value="ECO:0007669"/>
    <property type="project" value="TreeGrafter"/>
</dbReference>
<dbReference type="AlphaFoldDB" id="A0A0D8XFZ2"/>
<dbReference type="Gene3D" id="2.60.120.650">
    <property type="entry name" value="Cupin"/>
    <property type="match status" value="1"/>
</dbReference>
<dbReference type="InterPro" id="IPR003347">
    <property type="entry name" value="JmjC_dom"/>
</dbReference>
<reference evidence="5 6" key="1">
    <citation type="submission" date="2013-11" db="EMBL/GenBank/DDBJ databases">
        <title>Draft genome of the bovine lungworm Dictyocaulus viviparus.</title>
        <authorList>
            <person name="Mitreva M."/>
        </authorList>
    </citation>
    <scope>NUCLEOTIDE SEQUENCE [LARGE SCALE GENOMIC DNA]</scope>
    <source>
        <strain evidence="5 6">HannoverDv2000</strain>
    </source>
</reference>
<dbReference type="GO" id="GO:0045905">
    <property type="term" value="P:positive regulation of translational termination"/>
    <property type="evidence" value="ECO:0007669"/>
    <property type="project" value="TreeGrafter"/>
</dbReference>
<dbReference type="InterPro" id="IPR050910">
    <property type="entry name" value="JMJD6_ArgDemeth/LysHydrox"/>
</dbReference>
<dbReference type="PROSITE" id="PS51184">
    <property type="entry name" value="JMJC"/>
    <property type="match status" value="1"/>
</dbReference>
<proteinExistence type="inferred from homology"/>
<evidence type="ECO:0000256" key="2">
    <source>
        <dbReference type="ARBA" id="ARBA00047762"/>
    </source>
</evidence>
<dbReference type="GO" id="GO:0043565">
    <property type="term" value="F:sequence-specific DNA binding"/>
    <property type="evidence" value="ECO:0007669"/>
    <property type="project" value="TreeGrafter"/>
</dbReference>
<organism evidence="5 6">
    <name type="scientific">Dictyocaulus viviparus</name>
    <name type="common">Bovine lungworm</name>
    <dbReference type="NCBI Taxonomy" id="29172"/>
    <lineage>
        <taxon>Eukaryota</taxon>
        <taxon>Metazoa</taxon>
        <taxon>Ecdysozoa</taxon>
        <taxon>Nematoda</taxon>
        <taxon>Chromadorea</taxon>
        <taxon>Rhabditida</taxon>
        <taxon>Rhabditina</taxon>
        <taxon>Rhabditomorpha</taxon>
        <taxon>Strongyloidea</taxon>
        <taxon>Metastrongylidae</taxon>
        <taxon>Dictyocaulus</taxon>
    </lineage>
</organism>
<sequence>MSFSESVVDYWQIRRLEFGEMSWLAQFVKFCLLNEPCVLSRTFTKDWPVRQLWVREDGTPNFDYLRKHYGAQLVPITTESSCDPYYIMFNEFCNYCEKSNVSGDSEPLYLKDWHFQKSNGITMYRVPAMLGSDWVNCEDWTDDDDNPLRGDYRFVYFGVKNSWTEFHSDVMSSHSWSANICGRKLWYLVPPGNENFFLKNGNVVKDIRSEKDLWRDANVAVIVQNPGEIVFVPANWYHQVHNLDDAISINHNLINASNVQMVYMYLRRRLIDVQKEISHLSHLFTEQEMLEQEQIILGADARLNMPRLRCLLQMVVVDRGNGPMATCYICSYHIDPLDCTRNSECLKRFTTYCSCTVTTSICCDQFMKSFELSIAISMLNKMTKDGY</sequence>
<dbReference type="Pfam" id="PF02373">
    <property type="entry name" value="JmjC"/>
    <property type="match status" value="1"/>
</dbReference>
<evidence type="ECO:0000313" key="6">
    <source>
        <dbReference type="Proteomes" id="UP000053766"/>
    </source>
</evidence>
<name>A0A0D8XFZ2_DICVI</name>
<dbReference type="PANTHER" id="PTHR12480">
    <property type="entry name" value="ARGININE DEMETHYLASE AND LYSYL-HYDROXYLASE JMJD"/>
    <property type="match status" value="1"/>
</dbReference>
<dbReference type="SMART" id="SM00558">
    <property type="entry name" value="JmjC"/>
    <property type="match status" value="1"/>
</dbReference>
<evidence type="ECO:0000256" key="3">
    <source>
        <dbReference type="ARBA" id="ARBA00082904"/>
    </source>
</evidence>
<dbReference type="OrthoDB" id="203487at2759"/>
<evidence type="ECO:0000256" key="1">
    <source>
        <dbReference type="ARBA" id="ARBA00038068"/>
    </source>
</evidence>
<dbReference type="EMBL" id="KN716860">
    <property type="protein sequence ID" value="KJH41276.1"/>
    <property type="molecule type" value="Genomic_DNA"/>
</dbReference>
<keyword evidence="6" id="KW-1185">Reference proteome</keyword>
<gene>
    <name evidence="5" type="ORF">DICVIV_12745</name>
</gene>
<evidence type="ECO:0000259" key="4">
    <source>
        <dbReference type="PROSITE" id="PS51184"/>
    </source>
</evidence>
<comment type="similarity">
    <text evidence="1">Belongs to the JMJD6 family.</text>
</comment>
<reference evidence="6" key="2">
    <citation type="journal article" date="2016" name="Sci. Rep.">
        <title>Dictyocaulus viviparus genome, variome and transcriptome elucidate lungworm biology and support future intervention.</title>
        <authorList>
            <person name="McNulty S.N."/>
            <person name="Strube C."/>
            <person name="Rosa B.A."/>
            <person name="Martin J.C."/>
            <person name="Tyagi R."/>
            <person name="Choi Y.J."/>
            <person name="Wang Q."/>
            <person name="Hallsworth Pepin K."/>
            <person name="Zhang X."/>
            <person name="Ozersky P."/>
            <person name="Wilson R.K."/>
            <person name="Sternberg P.W."/>
            <person name="Gasser R.B."/>
            <person name="Mitreva M."/>
        </authorList>
    </citation>
    <scope>NUCLEOTIDE SEQUENCE [LARGE SCALE GENOMIC DNA]</scope>
    <source>
        <strain evidence="6">HannoverDv2000</strain>
    </source>
</reference>